<reference evidence="7" key="2">
    <citation type="submission" date="2020-10" db="UniProtKB">
        <authorList>
            <consortium name="WormBaseParasite"/>
        </authorList>
    </citation>
    <scope>IDENTIFICATION</scope>
</reference>
<dbReference type="AlphaFoldDB" id="A0A7E4V3V7"/>
<keyword evidence="6" id="KW-1185">Reference proteome</keyword>
<feature type="domain" description="RRM" evidence="5">
    <location>
        <begin position="354"/>
        <end position="437"/>
    </location>
</feature>
<dbReference type="InterPro" id="IPR000504">
    <property type="entry name" value="RRM_dom"/>
</dbReference>
<name>A0A7E4V3V7_PANRE</name>
<evidence type="ECO:0000313" key="6">
    <source>
        <dbReference type="Proteomes" id="UP000492821"/>
    </source>
</evidence>
<dbReference type="SUPFAM" id="SSF54928">
    <property type="entry name" value="RNA-binding domain, RBD"/>
    <property type="match status" value="3"/>
</dbReference>
<dbReference type="InterPro" id="IPR035979">
    <property type="entry name" value="RBD_domain_sf"/>
</dbReference>
<accession>A0A7E4V3V7</accession>
<keyword evidence="2 3" id="KW-0694">RNA-binding</keyword>
<evidence type="ECO:0000256" key="4">
    <source>
        <dbReference type="SAM" id="MobiDB-lite"/>
    </source>
</evidence>
<dbReference type="GO" id="GO:0003723">
    <property type="term" value="F:RNA binding"/>
    <property type="evidence" value="ECO:0007669"/>
    <property type="project" value="UniProtKB-UniRule"/>
</dbReference>
<dbReference type="SMART" id="SM00360">
    <property type="entry name" value="RRM"/>
    <property type="match status" value="3"/>
</dbReference>
<evidence type="ECO:0000313" key="7">
    <source>
        <dbReference type="WBParaSite" id="Pan_g16168.t1"/>
    </source>
</evidence>
<dbReference type="PANTHER" id="PTHR13976">
    <property type="entry name" value="HETEROGENEOUS NUCLEAR RIBONUCLEOPROTEIN-RELATED"/>
    <property type="match status" value="1"/>
</dbReference>
<dbReference type="PROSITE" id="PS50102">
    <property type="entry name" value="RRM"/>
    <property type="match status" value="3"/>
</dbReference>
<dbReference type="CDD" id="cd12254">
    <property type="entry name" value="RRM_hnRNPH_ESRPs_RBM12_like"/>
    <property type="match status" value="1"/>
</dbReference>
<evidence type="ECO:0000259" key="5">
    <source>
        <dbReference type="PROSITE" id="PS50102"/>
    </source>
</evidence>
<dbReference type="WBParaSite" id="Pan_g16168.t1">
    <property type="protein sequence ID" value="Pan_g16168.t1"/>
    <property type="gene ID" value="Pan_g16168"/>
</dbReference>
<feature type="domain" description="RRM" evidence="5">
    <location>
        <begin position="9"/>
        <end position="84"/>
    </location>
</feature>
<evidence type="ECO:0000256" key="1">
    <source>
        <dbReference type="ARBA" id="ARBA00022737"/>
    </source>
</evidence>
<reference evidence="6" key="1">
    <citation type="journal article" date="2013" name="Genetics">
        <title>The draft genome and transcriptome of Panagrellus redivivus are shaped by the harsh demands of a free-living lifestyle.</title>
        <authorList>
            <person name="Srinivasan J."/>
            <person name="Dillman A.R."/>
            <person name="Macchietto M.G."/>
            <person name="Heikkinen L."/>
            <person name="Lakso M."/>
            <person name="Fracchia K.M."/>
            <person name="Antoshechkin I."/>
            <person name="Mortazavi A."/>
            <person name="Wong G."/>
            <person name="Sternberg P.W."/>
        </authorList>
    </citation>
    <scope>NUCLEOTIDE SEQUENCE [LARGE SCALE GENOMIC DNA]</scope>
    <source>
        <strain evidence="6">MT8872</strain>
    </source>
</reference>
<feature type="region of interest" description="Disordered" evidence="4">
    <location>
        <begin position="92"/>
        <end position="144"/>
    </location>
</feature>
<dbReference type="Proteomes" id="UP000492821">
    <property type="component" value="Unassembled WGS sequence"/>
</dbReference>
<organism evidence="6 7">
    <name type="scientific">Panagrellus redivivus</name>
    <name type="common">Microworm</name>
    <dbReference type="NCBI Taxonomy" id="6233"/>
    <lineage>
        <taxon>Eukaryota</taxon>
        <taxon>Metazoa</taxon>
        <taxon>Ecdysozoa</taxon>
        <taxon>Nematoda</taxon>
        <taxon>Chromadorea</taxon>
        <taxon>Rhabditida</taxon>
        <taxon>Tylenchina</taxon>
        <taxon>Panagrolaimomorpha</taxon>
        <taxon>Panagrolaimoidea</taxon>
        <taxon>Panagrolaimidae</taxon>
        <taxon>Panagrellus</taxon>
    </lineage>
</organism>
<protein>
    <submittedName>
        <fullName evidence="7">RRM domain-containing protein</fullName>
    </submittedName>
</protein>
<keyword evidence="1" id="KW-0677">Repeat</keyword>
<evidence type="ECO:0000256" key="3">
    <source>
        <dbReference type="PROSITE-ProRule" id="PRU00176"/>
    </source>
</evidence>
<sequence length="458" mass="48798">MAEEKTVLHYLRLRGLPYTVREPEVRAFFDGLDVDDVQLIQSADGRASGEAFVGFATAAGADSGLQRDKNKIGTRYIEVFRVTEPEFVRIRTNNGGPHIAPATGASGGGGGYDSGPRGGSYDGPSGGGRGGRGRSRGGPSGGGGMAGSVCVRIRGLPFSCKQADLIGFFSGLNVEEVVFGKEPGEGGRPTGEGYVRFRSGEDAENALQLNGQHLGKRYLELFRADYDQFERFKRQNSSDPYGHHGGGGGYADPWASWYPQQEDVYGWDSYGMPVAAGRGAPPRGPGGYRGGRGGYRGGYDGGNARPSPYDYHGRVYGGDQGYGGPPQAGYEGYGYGAASYGHHAQAAPEANSACKIHMRGLPFRVSVQQLTEFFAPLNCVEIKLGYLPDGRVSGDGIIEFNSPDDAQEAMRRDRQMIGTRYIEIFAPNTVKVAPGTTYKRVGGSGSAVKAENAGGYQW</sequence>
<feature type="compositionally biased region" description="Gly residues" evidence="4">
    <location>
        <begin position="105"/>
        <end position="144"/>
    </location>
</feature>
<dbReference type="Pfam" id="PF00076">
    <property type="entry name" value="RRM_1"/>
    <property type="match status" value="2"/>
</dbReference>
<dbReference type="Gene3D" id="3.30.70.330">
    <property type="match status" value="3"/>
</dbReference>
<dbReference type="InterPro" id="IPR012677">
    <property type="entry name" value="Nucleotide-bd_a/b_plait_sf"/>
</dbReference>
<proteinExistence type="predicted"/>
<evidence type="ECO:0000256" key="2">
    <source>
        <dbReference type="ARBA" id="ARBA00022884"/>
    </source>
</evidence>
<feature type="domain" description="RRM" evidence="5">
    <location>
        <begin position="149"/>
        <end position="226"/>
    </location>
</feature>
<dbReference type="InterPro" id="IPR050666">
    <property type="entry name" value="ESRP"/>
</dbReference>